<dbReference type="SUPFAM" id="SSF55120">
    <property type="entry name" value="Pseudouridine synthase"/>
    <property type="match status" value="1"/>
</dbReference>
<dbReference type="GO" id="GO:0160148">
    <property type="term" value="F:tRNA pseudouridine(55) synthase activity"/>
    <property type="evidence" value="ECO:0007669"/>
    <property type="project" value="UniProtKB-EC"/>
</dbReference>
<name>A0A928Q3S0_9FIRM</name>
<feature type="active site" description="Nucleophile" evidence="5">
    <location>
        <position position="38"/>
    </location>
</feature>
<evidence type="ECO:0000256" key="4">
    <source>
        <dbReference type="ARBA" id="ARBA00023235"/>
    </source>
</evidence>
<dbReference type="NCBIfam" id="TIGR00431">
    <property type="entry name" value="TruB"/>
    <property type="match status" value="1"/>
</dbReference>
<evidence type="ECO:0000256" key="3">
    <source>
        <dbReference type="ARBA" id="ARBA00022694"/>
    </source>
</evidence>
<dbReference type="Pfam" id="PF01509">
    <property type="entry name" value="TruB_N"/>
    <property type="match status" value="1"/>
</dbReference>
<dbReference type="HAMAP" id="MF_01080">
    <property type="entry name" value="TruB_bact"/>
    <property type="match status" value="1"/>
</dbReference>
<dbReference type="PANTHER" id="PTHR13767:SF2">
    <property type="entry name" value="PSEUDOURIDYLATE SYNTHASE TRUB1"/>
    <property type="match status" value="1"/>
</dbReference>
<dbReference type="InterPro" id="IPR002501">
    <property type="entry name" value="PsdUridine_synth_N"/>
</dbReference>
<dbReference type="Proteomes" id="UP000754750">
    <property type="component" value="Unassembled WGS sequence"/>
</dbReference>
<dbReference type="Pfam" id="PF16198">
    <property type="entry name" value="TruB_C_2"/>
    <property type="match status" value="1"/>
</dbReference>
<dbReference type="Gene3D" id="3.30.2350.10">
    <property type="entry name" value="Pseudouridine synthase"/>
    <property type="match status" value="1"/>
</dbReference>
<evidence type="ECO:0000313" key="8">
    <source>
        <dbReference type="EMBL" id="MBE6833221.1"/>
    </source>
</evidence>
<protein>
    <recommendedName>
        <fullName evidence="5">tRNA pseudouridine synthase B</fullName>
        <ecNumber evidence="5">5.4.99.25</ecNumber>
    </recommendedName>
    <alternativeName>
        <fullName evidence="5">tRNA pseudouridine(55) synthase</fullName>
        <shortName evidence="5">Psi55 synthase</shortName>
    </alternativeName>
    <alternativeName>
        <fullName evidence="5">tRNA pseudouridylate synthase</fullName>
    </alternativeName>
    <alternativeName>
        <fullName evidence="5">tRNA-uridine isomerase</fullName>
    </alternativeName>
</protein>
<sequence>MNGVLVIDKPCDFTSFDVVAVVRRLSRERKIGHTGTLDPMATGVLPLLLGKATRAASLLEDSDKVYRAEFQLGLDTDTQDNTGTVLRRSDAPVSREQLAAALPTFQGDILQTPPMYSAVRKDGRRLYELARQGIEIEREPRPVTIYRLELLEYSEPERRGSLLVECSKGTYIRALCADLGQAVGSLGLMTALRRTRACGFSLEQALSIGEARTLAEQNQLESRVLPVESLFLHLPRVSVTEAQSVRFQNGGALALERLRLGDCPAPGARMRVCSPEGAFLGLGRVDAETQELAVLRLFCDSGAERKA</sequence>
<comment type="function">
    <text evidence="5">Responsible for synthesis of pseudouridine from uracil-55 in the psi GC loop of transfer RNAs.</text>
</comment>
<evidence type="ECO:0000259" key="6">
    <source>
        <dbReference type="Pfam" id="PF01509"/>
    </source>
</evidence>
<dbReference type="EC" id="5.4.99.25" evidence="5"/>
<reference evidence="8" key="1">
    <citation type="submission" date="2019-04" db="EMBL/GenBank/DDBJ databases">
        <title>Evolution of Biomass-Degrading Anaerobic Consortia Revealed by Metagenomics.</title>
        <authorList>
            <person name="Peng X."/>
        </authorList>
    </citation>
    <scope>NUCLEOTIDE SEQUENCE</scope>
    <source>
        <strain evidence="8">SIG551</strain>
    </source>
</reference>
<dbReference type="AlphaFoldDB" id="A0A928Q3S0"/>
<proteinExistence type="inferred from homology"/>
<evidence type="ECO:0000256" key="2">
    <source>
        <dbReference type="ARBA" id="ARBA00005642"/>
    </source>
</evidence>
<comment type="caution">
    <text evidence="8">The sequence shown here is derived from an EMBL/GenBank/DDBJ whole genome shotgun (WGS) entry which is preliminary data.</text>
</comment>
<dbReference type="EMBL" id="SVNY01000003">
    <property type="protein sequence ID" value="MBE6833221.1"/>
    <property type="molecule type" value="Genomic_DNA"/>
</dbReference>
<dbReference type="PANTHER" id="PTHR13767">
    <property type="entry name" value="TRNA-PSEUDOURIDINE SYNTHASE"/>
    <property type="match status" value="1"/>
</dbReference>
<gene>
    <name evidence="5 8" type="primary">truB</name>
    <name evidence="8" type="ORF">E7512_06510</name>
</gene>
<evidence type="ECO:0000256" key="1">
    <source>
        <dbReference type="ARBA" id="ARBA00000385"/>
    </source>
</evidence>
<dbReference type="CDD" id="cd02573">
    <property type="entry name" value="PseudoU_synth_EcTruB"/>
    <property type="match status" value="1"/>
</dbReference>
<evidence type="ECO:0000256" key="5">
    <source>
        <dbReference type="HAMAP-Rule" id="MF_01080"/>
    </source>
</evidence>
<dbReference type="GO" id="GO:1990481">
    <property type="term" value="P:mRNA pseudouridine synthesis"/>
    <property type="evidence" value="ECO:0007669"/>
    <property type="project" value="TreeGrafter"/>
</dbReference>
<accession>A0A928Q3S0</accession>
<evidence type="ECO:0000259" key="7">
    <source>
        <dbReference type="Pfam" id="PF16198"/>
    </source>
</evidence>
<dbReference type="InterPro" id="IPR014780">
    <property type="entry name" value="tRNA_psdUridine_synth_TruB"/>
</dbReference>
<dbReference type="GO" id="GO:0031119">
    <property type="term" value="P:tRNA pseudouridine synthesis"/>
    <property type="evidence" value="ECO:0007669"/>
    <property type="project" value="UniProtKB-UniRule"/>
</dbReference>
<keyword evidence="4 5" id="KW-0413">Isomerase</keyword>
<dbReference type="RefSeq" id="WP_042436799.1">
    <property type="nucleotide sequence ID" value="NZ_SVNY01000003.1"/>
</dbReference>
<comment type="catalytic activity">
    <reaction evidence="1 5">
        <text>uridine(55) in tRNA = pseudouridine(55) in tRNA</text>
        <dbReference type="Rhea" id="RHEA:42532"/>
        <dbReference type="Rhea" id="RHEA-COMP:10101"/>
        <dbReference type="Rhea" id="RHEA-COMP:10102"/>
        <dbReference type="ChEBI" id="CHEBI:65314"/>
        <dbReference type="ChEBI" id="CHEBI:65315"/>
        <dbReference type="EC" id="5.4.99.25"/>
    </reaction>
</comment>
<dbReference type="InterPro" id="IPR032819">
    <property type="entry name" value="TruB_C"/>
</dbReference>
<keyword evidence="3 5" id="KW-0819">tRNA processing</keyword>
<comment type="similarity">
    <text evidence="2 5">Belongs to the pseudouridine synthase TruB family. Type 1 subfamily.</text>
</comment>
<organism evidence="8 9">
    <name type="scientific">Faecalispora sporosphaeroides</name>
    <dbReference type="NCBI Taxonomy" id="1549"/>
    <lineage>
        <taxon>Bacteria</taxon>
        <taxon>Bacillati</taxon>
        <taxon>Bacillota</taxon>
        <taxon>Clostridia</taxon>
        <taxon>Eubacteriales</taxon>
        <taxon>Oscillospiraceae</taxon>
        <taxon>Faecalispora</taxon>
    </lineage>
</organism>
<dbReference type="InterPro" id="IPR020103">
    <property type="entry name" value="PsdUridine_synth_cat_dom_sf"/>
</dbReference>
<evidence type="ECO:0000313" key="9">
    <source>
        <dbReference type="Proteomes" id="UP000754750"/>
    </source>
</evidence>
<feature type="domain" description="tRNA pseudouridylate synthase B C-terminal" evidence="7">
    <location>
        <begin position="173"/>
        <end position="230"/>
    </location>
</feature>
<feature type="domain" description="Pseudouridine synthase II N-terminal" evidence="6">
    <location>
        <begin position="23"/>
        <end position="172"/>
    </location>
</feature>
<dbReference type="GO" id="GO:0003723">
    <property type="term" value="F:RNA binding"/>
    <property type="evidence" value="ECO:0007669"/>
    <property type="project" value="InterPro"/>
</dbReference>